<dbReference type="Pfam" id="PF22725">
    <property type="entry name" value="GFO_IDH_MocA_C3"/>
    <property type="match status" value="1"/>
</dbReference>
<dbReference type="GO" id="GO:0000166">
    <property type="term" value="F:nucleotide binding"/>
    <property type="evidence" value="ECO:0007669"/>
    <property type="project" value="InterPro"/>
</dbReference>
<dbReference type="AlphaFoldDB" id="A0A7W8NEM2"/>
<dbReference type="RefSeq" id="WP_184130575.1">
    <property type="nucleotide sequence ID" value="NZ_JACHFL010000004.1"/>
</dbReference>
<proteinExistence type="inferred from homology"/>
<evidence type="ECO:0000256" key="1">
    <source>
        <dbReference type="ARBA" id="ARBA00010928"/>
    </source>
</evidence>
<dbReference type="EMBL" id="JACHFL010000004">
    <property type="protein sequence ID" value="MBB5362820.1"/>
    <property type="molecule type" value="Genomic_DNA"/>
</dbReference>
<comment type="caution">
    <text evidence="5">The sequence shown here is derived from an EMBL/GenBank/DDBJ whole genome shotgun (WGS) entry which is preliminary data.</text>
</comment>
<gene>
    <name evidence="5" type="ORF">HNQ08_001918</name>
</gene>
<dbReference type="InterPro" id="IPR055170">
    <property type="entry name" value="GFO_IDH_MocA-like_dom"/>
</dbReference>
<dbReference type="SUPFAM" id="SSF51735">
    <property type="entry name" value="NAD(P)-binding Rossmann-fold domains"/>
    <property type="match status" value="1"/>
</dbReference>
<feature type="domain" description="Gfo/Idh/MocA-like oxidoreductase N-terminal" evidence="3">
    <location>
        <begin position="3"/>
        <end position="119"/>
    </location>
</feature>
<feature type="domain" description="GFO/IDH/MocA-like oxidoreductase" evidence="4">
    <location>
        <begin position="129"/>
        <end position="243"/>
    </location>
</feature>
<dbReference type="InterPro" id="IPR050984">
    <property type="entry name" value="Gfo/Idh/MocA_domain"/>
</dbReference>
<sequence length="326" mass="35436">MSLRWGFLGASRIGNALAPAMQAAGHTLVGVAARDPARAEAYARKHGFARTYSTYEALLQAPDIDAVYNPLPNHLHFQWSAHALEAGKHVLCEKPFMLNAAEVRQLMALQRRSGRIIAEAFMHRHHPQYAEALALIASGELGDPRTASAGYRFTLNNPGDYRWDADKGGGALYDVGCYCVSALRLLLGREPVRVGAAAHDRLGIDATLVGWLDFGDGFTAHFDCSVEASGGQHLQLVGSKTTLSMDVPFGPHKRTAHLDVGERRFVYPPSDPYEVMVADFGHAVQANAEPRWGLADALAQATVLDALFDSARRQEVVSLPAPETDR</sequence>
<dbReference type="PANTHER" id="PTHR22604:SF105">
    <property type="entry name" value="TRANS-1,2-DIHYDROBENZENE-1,2-DIOL DEHYDROGENASE"/>
    <property type="match status" value="1"/>
</dbReference>
<evidence type="ECO:0000259" key="4">
    <source>
        <dbReference type="Pfam" id="PF22725"/>
    </source>
</evidence>
<organism evidence="5 6">
    <name type="scientific">Deinococcus humi</name>
    <dbReference type="NCBI Taxonomy" id="662880"/>
    <lineage>
        <taxon>Bacteria</taxon>
        <taxon>Thermotogati</taxon>
        <taxon>Deinococcota</taxon>
        <taxon>Deinococci</taxon>
        <taxon>Deinococcales</taxon>
        <taxon>Deinococcaceae</taxon>
        <taxon>Deinococcus</taxon>
    </lineage>
</organism>
<reference evidence="5 6" key="1">
    <citation type="submission" date="2020-08" db="EMBL/GenBank/DDBJ databases">
        <title>Genomic Encyclopedia of Type Strains, Phase IV (KMG-IV): sequencing the most valuable type-strain genomes for metagenomic binning, comparative biology and taxonomic classification.</title>
        <authorList>
            <person name="Goeker M."/>
        </authorList>
    </citation>
    <scope>NUCLEOTIDE SEQUENCE [LARGE SCALE GENOMIC DNA]</scope>
    <source>
        <strain evidence="5 6">DSM 27939</strain>
    </source>
</reference>
<dbReference type="InterPro" id="IPR000683">
    <property type="entry name" value="Gfo/Idh/MocA-like_OxRdtase_N"/>
</dbReference>
<accession>A0A7W8NEM2</accession>
<comment type="similarity">
    <text evidence="1">Belongs to the Gfo/Idh/MocA family.</text>
</comment>
<dbReference type="PANTHER" id="PTHR22604">
    <property type="entry name" value="OXIDOREDUCTASES"/>
    <property type="match status" value="1"/>
</dbReference>
<dbReference type="GO" id="GO:0016491">
    <property type="term" value="F:oxidoreductase activity"/>
    <property type="evidence" value="ECO:0007669"/>
    <property type="project" value="UniProtKB-KW"/>
</dbReference>
<dbReference type="InterPro" id="IPR036291">
    <property type="entry name" value="NAD(P)-bd_dom_sf"/>
</dbReference>
<keyword evidence="6" id="KW-1185">Reference proteome</keyword>
<evidence type="ECO:0000313" key="5">
    <source>
        <dbReference type="EMBL" id="MBB5362820.1"/>
    </source>
</evidence>
<evidence type="ECO:0000313" key="6">
    <source>
        <dbReference type="Proteomes" id="UP000552709"/>
    </source>
</evidence>
<dbReference type="Proteomes" id="UP000552709">
    <property type="component" value="Unassembled WGS sequence"/>
</dbReference>
<dbReference type="Gene3D" id="3.40.50.720">
    <property type="entry name" value="NAD(P)-binding Rossmann-like Domain"/>
    <property type="match status" value="1"/>
</dbReference>
<name>A0A7W8NEM2_9DEIO</name>
<evidence type="ECO:0000259" key="3">
    <source>
        <dbReference type="Pfam" id="PF01408"/>
    </source>
</evidence>
<dbReference type="SUPFAM" id="SSF55347">
    <property type="entry name" value="Glyceraldehyde-3-phosphate dehydrogenase-like, C-terminal domain"/>
    <property type="match status" value="1"/>
</dbReference>
<protein>
    <submittedName>
        <fullName evidence="5">Putative dehydrogenase</fullName>
    </submittedName>
</protein>
<dbReference type="Pfam" id="PF01408">
    <property type="entry name" value="GFO_IDH_MocA"/>
    <property type="match status" value="1"/>
</dbReference>
<dbReference type="Gene3D" id="3.30.360.10">
    <property type="entry name" value="Dihydrodipicolinate Reductase, domain 2"/>
    <property type="match status" value="1"/>
</dbReference>
<keyword evidence="2" id="KW-0560">Oxidoreductase</keyword>
<evidence type="ECO:0000256" key="2">
    <source>
        <dbReference type="ARBA" id="ARBA00023002"/>
    </source>
</evidence>